<accession>A0AAD7WBD8</accession>
<protein>
    <submittedName>
        <fullName evidence="1">Uncharacterized protein</fullName>
    </submittedName>
</protein>
<comment type="caution">
    <text evidence="1">The sequence shown here is derived from an EMBL/GenBank/DDBJ whole genome shotgun (WGS) entry which is preliminary data.</text>
</comment>
<reference evidence="1" key="1">
    <citation type="journal article" date="2023" name="Science">
        <title>Genome structures resolve the early diversification of teleost fishes.</title>
        <authorList>
            <person name="Parey E."/>
            <person name="Louis A."/>
            <person name="Montfort J."/>
            <person name="Bouchez O."/>
            <person name="Roques C."/>
            <person name="Iampietro C."/>
            <person name="Lluch J."/>
            <person name="Castinel A."/>
            <person name="Donnadieu C."/>
            <person name="Desvignes T."/>
            <person name="Floi Bucao C."/>
            <person name="Jouanno E."/>
            <person name="Wen M."/>
            <person name="Mejri S."/>
            <person name="Dirks R."/>
            <person name="Jansen H."/>
            <person name="Henkel C."/>
            <person name="Chen W.J."/>
            <person name="Zahm M."/>
            <person name="Cabau C."/>
            <person name="Klopp C."/>
            <person name="Thompson A.W."/>
            <person name="Robinson-Rechavi M."/>
            <person name="Braasch I."/>
            <person name="Lecointre G."/>
            <person name="Bobe J."/>
            <person name="Postlethwait J.H."/>
            <person name="Berthelot C."/>
            <person name="Roest Crollius H."/>
            <person name="Guiguen Y."/>
        </authorList>
    </citation>
    <scope>NUCLEOTIDE SEQUENCE</scope>
    <source>
        <strain evidence="1">NC1722</strain>
    </source>
</reference>
<gene>
    <name evidence="1" type="ORF">AAFF_G00107690</name>
</gene>
<proteinExistence type="predicted"/>
<name>A0AAD7WBD8_9TELE</name>
<evidence type="ECO:0000313" key="1">
    <source>
        <dbReference type="EMBL" id="KAJ8390375.1"/>
    </source>
</evidence>
<keyword evidence="2" id="KW-1185">Reference proteome</keyword>
<organism evidence="1 2">
    <name type="scientific">Aldrovandia affinis</name>
    <dbReference type="NCBI Taxonomy" id="143900"/>
    <lineage>
        <taxon>Eukaryota</taxon>
        <taxon>Metazoa</taxon>
        <taxon>Chordata</taxon>
        <taxon>Craniata</taxon>
        <taxon>Vertebrata</taxon>
        <taxon>Euteleostomi</taxon>
        <taxon>Actinopterygii</taxon>
        <taxon>Neopterygii</taxon>
        <taxon>Teleostei</taxon>
        <taxon>Notacanthiformes</taxon>
        <taxon>Halosauridae</taxon>
        <taxon>Aldrovandia</taxon>
    </lineage>
</organism>
<evidence type="ECO:0000313" key="2">
    <source>
        <dbReference type="Proteomes" id="UP001221898"/>
    </source>
</evidence>
<sequence>MQKPSAHLSVDVHPMCRRVMSIGTLKARQKAHSLRKRGSCEHCKHPFRGNERNRGLFCQRATRPSEAKGVQVSNTAVTRCPSSAEA</sequence>
<dbReference type="EMBL" id="JAINUG010000170">
    <property type="protein sequence ID" value="KAJ8390375.1"/>
    <property type="molecule type" value="Genomic_DNA"/>
</dbReference>
<dbReference type="AlphaFoldDB" id="A0AAD7WBD8"/>
<dbReference type="Proteomes" id="UP001221898">
    <property type="component" value="Unassembled WGS sequence"/>
</dbReference>